<dbReference type="Pfam" id="PF22936">
    <property type="entry name" value="Pol_BBD"/>
    <property type="match status" value="1"/>
</dbReference>
<evidence type="ECO:0000256" key="2">
    <source>
        <dbReference type="ARBA" id="ARBA00022723"/>
    </source>
</evidence>
<reference evidence="6" key="2">
    <citation type="submission" date="2022-01" db="EMBL/GenBank/DDBJ databases">
        <authorList>
            <person name="Yamashiro T."/>
            <person name="Shiraishi A."/>
            <person name="Satake H."/>
            <person name="Nakayama K."/>
        </authorList>
    </citation>
    <scope>NUCLEOTIDE SEQUENCE</scope>
</reference>
<feature type="domain" description="Integrase catalytic" evidence="5">
    <location>
        <begin position="77"/>
        <end position="245"/>
    </location>
</feature>
<dbReference type="InterPro" id="IPR039537">
    <property type="entry name" value="Retrotran_Ty1/copia-like"/>
</dbReference>
<protein>
    <submittedName>
        <fullName evidence="6">Retrovirus-related pol polyprotein from transposon TNT 1-94</fullName>
    </submittedName>
</protein>
<comment type="caution">
    <text evidence="6">The sequence shown here is derived from an EMBL/GenBank/DDBJ whole genome shotgun (WGS) entry which is preliminary data.</text>
</comment>
<dbReference type="PANTHER" id="PTHR42648">
    <property type="entry name" value="TRANSPOSASE, PUTATIVE-RELATED"/>
    <property type="match status" value="1"/>
</dbReference>
<dbReference type="InterPro" id="IPR012337">
    <property type="entry name" value="RNaseH-like_sf"/>
</dbReference>
<reference evidence="6" key="1">
    <citation type="journal article" date="2022" name="Int. J. Mol. Sci.">
        <title>Draft Genome of Tanacetum Coccineum: Genomic Comparison of Closely Related Tanacetum-Family Plants.</title>
        <authorList>
            <person name="Yamashiro T."/>
            <person name="Shiraishi A."/>
            <person name="Nakayama K."/>
            <person name="Satake H."/>
        </authorList>
    </citation>
    <scope>NUCLEOTIDE SEQUENCE</scope>
</reference>
<dbReference type="Pfam" id="PF25597">
    <property type="entry name" value="SH3_retrovirus"/>
    <property type="match status" value="1"/>
</dbReference>
<evidence type="ECO:0000313" key="6">
    <source>
        <dbReference type="EMBL" id="GJT93319.1"/>
    </source>
</evidence>
<gene>
    <name evidence="6" type="ORF">Tco_1082164</name>
</gene>
<dbReference type="InterPro" id="IPR054722">
    <property type="entry name" value="PolX-like_BBD"/>
</dbReference>
<evidence type="ECO:0000313" key="7">
    <source>
        <dbReference type="Proteomes" id="UP001151760"/>
    </source>
</evidence>
<dbReference type="Gene3D" id="3.30.420.10">
    <property type="entry name" value="Ribonuclease H-like superfamily/Ribonuclease H"/>
    <property type="match status" value="1"/>
</dbReference>
<dbReference type="SUPFAM" id="SSF56672">
    <property type="entry name" value="DNA/RNA polymerases"/>
    <property type="match status" value="1"/>
</dbReference>
<dbReference type="InterPro" id="IPR036397">
    <property type="entry name" value="RNaseH_sf"/>
</dbReference>
<dbReference type="SUPFAM" id="SSF53098">
    <property type="entry name" value="Ribonuclease H-like"/>
    <property type="match status" value="1"/>
</dbReference>
<keyword evidence="4" id="KW-0378">Hydrolase</keyword>
<dbReference type="InterPro" id="IPR057670">
    <property type="entry name" value="SH3_retrovirus"/>
</dbReference>
<evidence type="ECO:0000256" key="4">
    <source>
        <dbReference type="ARBA" id="ARBA00022801"/>
    </source>
</evidence>
<evidence type="ECO:0000256" key="1">
    <source>
        <dbReference type="ARBA" id="ARBA00022670"/>
    </source>
</evidence>
<dbReference type="Pfam" id="PF07727">
    <property type="entry name" value="RVT_2"/>
    <property type="match status" value="1"/>
</dbReference>
<keyword evidence="1" id="KW-0645">Protease</keyword>
<dbReference type="PANTHER" id="PTHR42648:SF32">
    <property type="entry name" value="RIBONUCLEASE H-LIKE DOMAIN, GAG-PRE-INTEGRASE DOMAIN PROTEIN-RELATED"/>
    <property type="match status" value="1"/>
</dbReference>
<organism evidence="6 7">
    <name type="scientific">Tanacetum coccineum</name>
    <dbReference type="NCBI Taxonomy" id="301880"/>
    <lineage>
        <taxon>Eukaryota</taxon>
        <taxon>Viridiplantae</taxon>
        <taxon>Streptophyta</taxon>
        <taxon>Embryophyta</taxon>
        <taxon>Tracheophyta</taxon>
        <taxon>Spermatophyta</taxon>
        <taxon>Magnoliopsida</taxon>
        <taxon>eudicotyledons</taxon>
        <taxon>Gunneridae</taxon>
        <taxon>Pentapetalae</taxon>
        <taxon>asterids</taxon>
        <taxon>campanulids</taxon>
        <taxon>Asterales</taxon>
        <taxon>Asteraceae</taxon>
        <taxon>Asteroideae</taxon>
        <taxon>Anthemideae</taxon>
        <taxon>Anthemidinae</taxon>
        <taxon>Tanacetum</taxon>
    </lineage>
</organism>
<keyword evidence="2" id="KW-0479">Metal-binding</keyword>
<keyword evidence="3" id="KW-0064">Aspartyl protease</keyword>
<name>A0ABQ5I0G1_9ASTR</name>
<keyword evidence="7" id="KW-1185">Reference proteome</keyword>
<evidence type="ECO:0000256" key="3">
    <source>
        <dbReference type="ARBA" id="ARBA00022750"/>
    </source>
</evidence>
<dbReference type="EMBL" id="BQNB010020192">
    <property type="protein sequence ID" value="GJT93319.1"/>
    <property type="molecule type" value="Genomic_DNA"/>
</dbReference>
<dbReference type="PROSITE" id="PS50994">
    <property type="entry name" value="INTEGRASE"/>
    <property type="match status" value="1"/>
</dbReference>
<dbReference type="InterPro" id="IPR001584">
    <property type="entry name" value="Integrase_cat-core"/>
</dbReference>
<dbReference type="InterPro" id="IPR013103">
    <property type="entry name" value="RVT_2"/>
</dbReference>
<evidence type="ECO:0000259" key="5">
    <source>
        <dbReference type="PROSITE" id="PS50994"/>
    </source>
</evidence>
<dbReference type="Proteomes" id="UP001151760">
    <property type="component" value="Unassembled WGS sequence"/>
</dbReference>
<proteinExistence type="predicted"/>
<dbReference type="InterPro" id="IPR043502">
    <property type="entry name" value="DNA/RNA_pol_sf"/>
</dbReference>
<accession>A0ABQ5I0G1</accession>
<sequence>MSVHDYLKRSVWYLDSGCSRHTTGVKQYLHKYSKEPGPKVVFGDDSSGDTEGYGSVNCNGITFTRVSYVNGLKHNLISISQMCDANFKVLFTKTQGTIFNQNDEVVLIALRRRDVYIIDMSSFNKESNACFLAKASPRMENLNEVRVKELRSDNGIEFRSHKLEEFFDEKDISHNFSSPCTPEQNGVAERRNRTLIETARTMLNSTKLPKQFWGEAINTACYTQNRSIIVKRHRKIAYDVFRGRASDISYLHVFGCPVHIHNHRDHLGKFDEKANDGFFLGYSPVAKAFRMFNIRRQEMEEIVHVTFNEDDEAISQTSTEDDVINFNENRSFPDDEFIEPRTKDTQCSANIEYFPYVSAYENTTSAILPTLQNSVTSEESSNDDQPAPVISPSAEVILQNPAPQDKWSRDKHIELVNIIGEPLAGITTRSRIIDSNVASAHECLYVNFLFEIKPTKLIEALEEEVWFIAMQEELNQFERNKVWILVPKPHGKTIIGTKWIWKNKMDEEGVVTKNKARMVAQGYNQHEGINYEETFAPVMDVKNAFLNGKLSEEVYVQQPPGFESIEFPDHVCKLDKALYGLKQAPRAWYETLSTFLTQHKFVRGFQIKQYSKGISICQEKYVKDLLKKYDLAYCASVICHMLPPNNLDPDELGVSINETLFRGMIGSLMYLIASRPDIQFSTCLYARYQANPKESYLVAVKRSFKYLKGTPNLGLWYPKGSGFDLKSYSDSDYAGCNLDRKSTSAEAAYVTATGCCAQVLWIKSQLAHCDILYDKVSDKKKALSDL</sequence>